<comment type="caution">
    <text evidence="2">The sequence shown here is derived from an EMBL/GenBank/DDBJ whole genome shotgun (WGS) entry which is preliminary data.</text>
</comment>
<keyword evidence="1" id="KW-0812">Transmembrane</keyword>
<accession>A0AAD6HR61</accession>
<proteinExistence type="predicted"/>
<evidence type="ECO:0000256" key="1">
    <source>
        <dbReference type="SAM" id="Phobius"/>
    </source>
</evidence>
<evidence type="ECO:0000313" key="2">
    <source>
        <dbReference type="EMBL" id="KAJ5732569.1"/>
    </source>
</evidence>
<gene>
    <name evidence="2" type="ORF">N7493_004050</name>
</gene>
<feature type="transmembrane region" description="Helical" evidence="1">
    <location>
        <begin position="99"/>
        <end position="118"/>
    </location>
</feature>
<dbReference type="AlphaFoldDB" id="A0AAD6HR61"/>
<keyword evidence="3" id="KW-1185">Reference proteome</keyword>
<dbReference type="EMBL" id="JAQJAN010000004">
    <property type="protein sequence ID" value="KAJ5732569.1"/>
    <property type="molecule type" value="Genomic_DNA"/>
</dbReference>
<evidence type="ECO:0000313" key="3">
    <source>
        <dbReference type="Proteomes" id="UP001215712"/>
    </source>
</evidence>
<reference evidence="2" key="2">
    <citation type="submission" date="2023-01" db="EMBL/GenBank/DDBJ databases">
        <authorList>
            <person name="Petersen C."/>
        </authorList>
    </citation>
    <scope>NUCLEOTIDE SEQUENCE</scope>
    <source>
        <strain evidence="2">IBT 17514</strain>
    </source>
</reference>
<name>A0AAD6HR61_9EURO</name>
<keyword evidence="1" id="KW-1133">Transmembrane helix</keyword>
<keyword evidence="1" id="KW-0472">Membrane</keyword>
<reference evidence="2" key="1">
    <citation type="journal article" date="2023" name="IMA Fungus">
        <title>Comparative genomic study of the Penicillium genus elucidates a diverse pangenome and 15 lateral gene transfer events.</title>
        <authorList>
            <person name="Petersen C."/>
            <person name="Sorensen T."/>
            <person name="Nielsen M.R."/>
            <person name="Sondergaard T.E."/>
            <person name="Sorensen J.L."/>
            <person name="Fitzpatrick D.A."/>
            <person name="Frisvad J.C."/>
            <person name="Nielsen K.L."/>
        </authorList>
    </citation>
    <scope>NUCLEOTIDE SEQUENCE</scope>
    <source>
        <strain evidence="2">IBT 17514</strain>
    </source>
</reference>
<organism evidence="2 3">
    <name type="scientific">Penicillium malachiteum</name>
    <dbReference type="NCBI Taxonomy" id="1324776"/>
    <lineage>
        <taxon>Eukaryota</taxon>
        <taxon>Fungi</taxon>
        <taxon>Dikarya</taxon>
        <taxon>Ascomycota</taxon>
        <taxon>Pezizomycotina</taxon>
        <taxon>Eurotiomycetes</taxon>
        <taxon>Eurotiomycetidae</taxon>
        <taxon>Eurotiales</taxon>
        <taxon>Aspergillaceae</taxon>
        <taxon>Penicillium</taxon>
    </lineage>
</organism>
<sequence length="145" mass="16366">MMAPPGVALVKTIGEVFKGRDAKIILAPTFQNFKSWFAETSGLPEDRLACIVVPIAIHETKAKLKTHGYVDMEQFEKPTMPTQDSILTSHSKLRMNPRLLVLSTCTILILVELGTALLRLSRRWLLAYDLFSCSLYRWIYSAGPR</sequence>
<protein>
    <submittedName>
        <fullName evidence="2">Uncharacterized protein</fullName>
    </submittedName>
</protein>
<dbReference type="Proteomes" id="UP001215712">
    <property type="component" value="Unassembled WGS sequence"/>
</dbReference>